<dbReference type="EMBL" id="MN739346">
    <property type="protein sequence ID" value="QHS99708.1"/>
    <property type="molecule type" value="Genomic_DNA"/>
</dbReference>
<name>A0A6C0C7U4_9ZZZZ</name>
<accession>A0A6C0C7U4</accession>
<protein>
    <recommendedName>
        <fullName evidence="2">Protein kinase domain-containing protein</fullName>
    </recommendedName>
</protein>
<sequence>MYDLYINKYIWDKKLVNKFYKSCKELFNLECIQFYNPIYSLYFHLFNTKKSHKYIDIKRRFYIHKLLDIIKYKYYHSNCLLNATVYDSKDNKLINKEIFCKIIPILEPLYFIKNNYNNLIYRNPLLPSNYNANTFEKINNMNNTAYIDTFFSYICSEITENNILPNFPLFYGSINSIMKRYNYDISEDYHDFKEESWFHKNLGEQFKMDIYMDDSDDSDDDSDYISVIKNIPCQMFFIEKLDGLLSEILNDNFNDKLILSCLFQVSFALSYLQKYLKFTHNDLHIDNIMYQKTDKTYLYYKFNNIYYKVPTYGYIFKIIDFGRAIFTFKNKLFFSDCFSKYGEADGQYKYPIDTFIYNNKNEICDIKPNYNFDMCRLAITILNELDYNENKDYNNFQYLIDFIYSMTLGDNIELYNLEDDFDMYVSIAKYANNCLPLNIIQNNIFKEFRIKKKNFPKNSKYYYHF</sequence>
<organism evidence="1">
    <name type="scientific">viral metagenome</name>
    <dbReference type="NCBI Taxonomy" id="1070528"/>
    <lineage>
        <taxon>unclassified sequences</taxon>
        <taxon>metagenomes</taxon>
        <taxon>organismal metagenomes</taxon>
    </lineage>
</organism>
<evidence type="ECO:0000313" key="1">
    <source>
        <dbReference type="EMBL" id="QHS99708.1"/>
    </source>
</evidence>
<proteinExistence type="predicted"/>
<reference evidence="1" key="1">
    <citation type="journal article" date="2020" name="Nature">
        <title>Giant virus diversity and host interactions through global metagenomics.</title>
        <authorList>
            <person name="Schulz F."/>
            <person name="Roux S."/>
            <person name="Paez-Espino D."/>
            <person name="Jungbluth S."/>
            <person name="Walsh D.A."/>
            <person name="Denef V.J."/>
            <person name="McMahon K.D."/>
            <person name="Konstantinidis K.T."/>
            <person name="Eloe-Fadrosh E.A."/>
            <person name="Kyrpides N.C."/>
            <person name="Woyke T."/>
        </authorList>
    </citation>
    <scope>NUCLEOTIDE SEQUENCE</scope>
    <source>
        <strain evidence="1">GVMAG-M-3300020187-37</strain>
    </source>
</reference>
<evidence type="ECO:0008006" key="2">
    <source>
        <dbReference type="Google" id="ProtNLM"/>
    </source>
</evidence>
<dbReference type="PANTHER" id="PTHR24419:SF18">
    <property type="entry name" value="SERINE_THREONINE-PROTEIN KINASE HASPIN"/>
    <property type="match status" value="1"/>
</dbReference>
<dbReference type="AlphaFoldDB" id="A0A6C0C7U4"/>
<dbReference type="GO" id="GO:0000278">
    <property type="term" value="P:mitotic cell cycle"/>
    <property type="evidence" value="ECO:0007669"/>
    <property type="project" value="TreeGrafter"/>
</dbReference>
<dbReference type="SUPFAM" id="SSF56112">
    <property type="entry name" value="Protein kinase-like (PK-like)"/>
    <property type="match status" value="1"/>
</dbReference>
<dbReference type="GO" id="GO:0035556">
    <property type="term" value="P:intracellular signal transduction"/>
    <property type="evidence" value="ECO:0007669"/>
    <property type="project" value="TreeGrafter"/>
</dbReference>
<dbReference type="GO" id="GO:0005634">
    <property type="term" value="C:nucleus"/>
    <property type="evidence" value="ECO:0007669"/>
    <property type="project" value="TreeGrafter"/>
</dbReference>
<dbReference type="GO" id="GO:0072354">
    <property type="term" value="F:histone H3T3 kinase activity"/>
    <property type="evidence" value="ECO:0007669"/>
    <property type="project" value="TreeGrafter"/>
</dbReference>
<dbReference type="GO" id="GO:0005737">
    <property type="term" value="C:cytoplasm"/>
    <property type="evidence" value="ECO:0007669"/>
    <property type="project" value="TreeGrafter"/>
</dbReference>
<dbReference type="PANTHER" id="PTHR24419">
    <property type="entry name" value="INTERLEUKIN-1 RECEPTOR-ASSOCIATED KINASE"/>
    <property type="match status" value="1"/>
</dbReference>
<dbReference type="InterPro" id="IPR011009">
    <property type="entry name" value="Kinase-like_dom_sf"/>
</dbReference>
<dbReference type="Gene3D" id="1.10.510.10">
    <property type="entry name" value="Transferase(Phosphotransferase) domain 1"/>
    <property type="match status" value="1"/>
</dbReference>